<evidence type="ECO:0000313" key="3">
    <source>
        <dbReference type="Proteomes" id="UP000013909"/>
    </source>
</evidence>
<dbReference type="Pfam" id="PF13472">
    <property type="entry name" value="Lipase_GDSL_2"/>
    <property type="match status" value="1"/>
</dbReference>
<dbReference type="PATRIC" id="fig|1288963.3.peg.2957"/>
<feature type="domain" description="SGNH hydrolase-type esterase" evidence="1">
    <location>
        <begin position="52"/>
        <end position="220"/>
    </location>
</feature>
<reference evidence="2 3" key="1">
    <citation type="submission" date="2013-02" db="EMBL/GenBank/DDBJ databases">
        <title>A novel strain isolated from Lonar lake, Maharashtra, India.</title>
        <authorList>
            <person name="Singh A."/>
        </authorList>
    </citation>
    <scope>NUCLEOTIDE SEQUENCE [LARGE SCALE GENOMIC DNA]</scope>
    <source>
        <strain evidence="2 3">AK24</strain>
    </source>
</reference>
<evidence type="ECO:0000259" key="1">
    <source>
        <dbReference type="Pfam" id="PF13472"/>
    </source>
</evidence>
<dbReference type="RefSeq" id="WP_010855100.1">
    <property type="nucleotide sequence ID" value="NZ_AQHR01000085.1"/>
</dbReference>
<dbReference type="STRING" id="1232681.ADIS_2966"/>
<accession>R7ZQW9</accession>
<evidence type="ECO:0000313" key="2">
    <source>
        <dbReference type="EMBL" id="EON76516.1"/>
    </source>
</evidence>
<gene>
    <name evidence="2" type="ORF">ADIS_2966</name>
</gene>
<dbReference type="AlphaFoldDB" id="R7ZQW9"/>
<keyword evidence="3" id="KW-1185">Reference proteome</keyword>
<dbReference type="Proteomes" id="UP000013909">
    <property type="component" value="Unassembled WGS sequence"/>
</dbReference>
<sequence>MQTYLAQGRLLPFLFAALLVIPAPDVLSQTTNPILELKTGDRIIILGNALAENEQFYNYLEFGLSRHWPEQSITFRNLGWSGDNVFGDARSYYTSPPSPYELLMSQISEANPTHAIVAYGGVEAHDGVAGLEKFAEGLEKLLAKFEELGSKVILLSPIPQFGGATPEYIEARNRELQRYADKIAQSAQKHGGIYIDLMQPFLSIDFVASDDGLHLNEAGYYFLSEEVEKSLGLSTSSKNLTINPDGTINSSQRVFVDSFDPKNGRLSFRTEENLLPKPLPKVQESSEFAAPVLTIKGLKKGFYELTANGEHVASASSKAWAEGVPIHQGGNWKQSEYLRRLLNRKDEVFFFKYRPLNRTYIIGFREYEQGRHRKDLDDFDIVLTWLQGQITEAKKPTQVQFKLSPIP</sequence>
<protein>
    <submittedName>
        <fullName evidence="2">Nodulin-26</fullName>
    </submittedName>
</protein>
<dbReference type="EMBL" id="AQHR01000085">
    <property type="protein sequence ID" value="EON76516.1"/>
    <property type="molecule type" value="Genomic_DNA"/>
</dbReference>
<dbReference type="InterPro" id="IPR013830">
    <property type="entry name" value="SGNH_hydro"/>
</dbReference>
<dbReference type="InterPro" id="IPR036514">
    <property type="entry name" value="SGNH_hydro_sf"/>
</dbReference>
<dbReference type="GO" id="GO:0016788">
    <property type="term" value="F:hydrolase activity, acting on ester bonds"/>
    <property type="evidence" value="ECO:0007669"/>
    <property type="project" value="UniProtKB-ARBA"/>
</dbReference>
<organism evidence="2 3">
    <name type="scientific">Lunatimonas lonarensis</name>
    <dbReference type="NCBI Taxonomy" id="1232681"/>
    <lineage>
        <taxon>Bacteria</taxon>
        <taxon>Pseudomonadati</taxon>
        <taxon>Bacteroidota</taxon>
        <taxon>Cytophagia</taxon>
        <taxon>Cytophagales</taxon>
        <taxon>Cyclobacteriaceae</taxon>
    </lineage>
</organism>
<dbReference type="Gene3D" id="3.40.50.1110">
    <property type="entry name" value="SGNH hydrolase"/>
    <property type="match status" value="1"/>
</dbReference>
<dbReference type="OrthoDB" id="9774205at2"/>
<comment type="caution">
    <text evidence="2">The sequence shown here is derived from an EMBL/GenBank/DDBJ whole genome shotgun (WGS) entry which is preliminary data.</text>
</comment>
<proteinExistence type="predicted"/>
<name>R7ZQW9_9BACT</name>
<dbReference type="SUPFAM" id="SSF52266">
    <property type="entry name" value="SGNH hydrolase"/>
    <property type="match status" value="1"/>
</dbReference>